<proteinExistence type="predicted"/>
<gene>
    <name evidence="7" type="ORF">Taro_014421</name>
</gene>
<dbReference type="SUPFAM" id="SSF52058">
    <property type="entry name" value="L domain-like"/>
    <property type="match status" value="1"/>
</dbReference>
<dbReference type="AlphaFoldDB" id="A0A843UI50"/>
<evidence type="ECO:0000256" key="5">
    <source>
        <dbReference type="ARBA" id="ARBA00023170"/>
    </source>
</evidence>
<keyword evidence="3" id="KW-0732">Signal</keyword>
<dbReference type="InterPro" id="IPR051716">
    <property type="entry name" value="Plant_RL_S/T_kinase"/>
</dbReference>
<evidence type="ECO:0000256" key="6">
    <source>
        <dbReference type="ARBA" id="ARBA00023180"/>
    </source>
</evidence>
<dbReference type="EMBL" id="NMUH01000599">
    <property type="protein sequence ID" value="MQL81957.1"/>
    <property type="molecule type" value="Genomic_DNA"/>
</dbReference>
<dbReference type="PANTHER" id="PTHR48053">
    <property type="entry name" value="LEUCINE RICH REPEAT FAMILY PROTEIN, EXPRESSED"/>
    <property type="match status" value="1"/>
</dbReference>
<keyword evidence="8" id="KW-1185">Reference proteome</keyword>
<reference evidence="7" key="1">
    <citation type="submission" date="2017-07" db="EMBL/GenBank/DDBJ databases">
        <title>Taro Niue Genome Assembly and Annotation.</title>
        <authorList>
            <person name="Atibalentja N."/>
            <person name="Keating K."/>
            <person name="Fields C.J."/>
        </authorList>
    </citation>
    <scope>NUCLEOTIDE SEQUENCE</scope>
    <source>
        <strain evidence="7">Niue_2</strain>
        <tissue evidence="7">Leaf</tissue>
    </source>
</reference>
<dbReference type="OrthoDB" id="785757at2759"/>
<keyword evidence="4" id="KW-0677">Repeat</keyword>
<dbReference type="Pfam" id="PF00560">
    <property type="entry name" value="LRR_1"/>
    <property type="match status" value="2"/>
</dbReference>
<sequence length="151" mass="16614">MMNVTKKWHQNISGLPSLRVLRHSYNSFSGAIPENLIGHSTLQGLDLPHNQLSGKIRVGPLGSCRALVSLRLSDNFMVDRIPAEIGNCRSLRFLLLDGNILEGYIPGEIGRLSELRVVDISRNSLTDRIPVAIGNYKKLCVLILTNVVDGA</sequence>
<evidence type="ECO:0000256" key="4">
    <source>
        <dbReference type="ARBA" id="ARBA00022737"/>
    </source>
</evidence>
<keyword evidence="6" id="KW-0325">Glycoprotein</keyword>
<evidence type="ECO:0000256" key="1">
    <source>
        <dbReference type="ARBA" id="ARBA00004167"/>
    </source>
</evidence>
<dbReference type="PANTHER" id="PTHR48053:SF71">
    <property type="entry name" value="LEUCINE RICH REPEAT FAMILY PROTEIN, EXPRESSED"/>
    <property type="match status" value="1"/>
</dbReference>
<name>A0A843UI50_COLES</name>
<dbReference type="Proteomes" id="UP000652761">
    <property type="component" value="Unassembled WGS sequence"/>
</dbReference>
<dbReference type="InterPro" id="IPR032675">
    <property type="entry name" value="LRR_dom_sf"/>
</dbReference>
<organism evidence="7 8">
    <name type="scientific">Colocasia esculenta</name>
    <name type="common">Wild taro</name>
    <name type="synonym">Arum esculentum</name>
    <dbReference type="NCBI Taxonomy" id="4460"/>
    <lineage>
        <taxon>Eukaryota</taxon>
        <taxon>Viridiplantae</taxon>
        <taxon>Streptophyta</taxon>
        <taxon>Embryophyta</taxon>
        <taxon>Tracheophyta</taxon>
        <taxon>Spermatophyta</taxon>
        <taxon>Magnoliopsida</taxon>
        <taxon>Liliopsida</taxon>
        <taxon>Araceae</taxon>
        <taxon>Aroideae</taxon>
        <taxon>Colocasieae</taxon>
        <taxon>Colocasia</taxon>
    </lineage>
</organism>
<dbReference type="GO" id="GO:0004674">
    <property type="term" value="F:protein serine/threonine kinase activity"/>
    <property type="evidence" value="ECO:0007669"/>
    <property type="project" value="UniProtKB-EC"/>
</dbReference>
<comment type="caution">
    <text evidence="7">The sequence shown here is derived from an EMBL/GenBank/DDBJ whole genome shotgun (WGS) entry which is preliminary data.</text>
</comment>
<evidence type="ECO:0000256" key="3">
    <source>
        <dbReference type="ARBA" id="ARBA00022729"/>
    </source>
</evidence>
<evidence type="ECO:0000256" key="2">
    <source>
        <dbReference type="ARBA" id="ARBA00022614"/>
    </source>
</evidence>
<accession>A0A843UI50</accession>
<comment type="subcellular location">
    <subcellularLocation>
        <location evidence="1">Membrane</location>
        <topology evidence="1">Single-pass membrane protein</topology>
    </subcellularLocation>
</comment>
<dbReference type="InterPro" id="IPR001611">
    <property type="entry name" value="Leu-rich_rpt"/>
</dbReference>
<evidence type="ECO:0000313" key="7">
    <source>
        <dbReference type="EMBL" id="MQL81957.1"/>
    </source>
</evidence>
<keyword evidence="2" id="KW-0433">Leucine-rich repeat</keyword>
<dbReference type="GO" id="GO:0016020">
    <property type="term" value="C:membrane"/>
    <property type="evidence" value="ECO:0007669"/>
    <property type="project" value="UniProtKB-SubCell"/>
</dbReference>
<dbReference type="FunFam" id="3.80.10.10:FF:000041">
    <property type="entry name" value="LRR receptor-like serine/threonine-protein kinase ERECTA"/>
    <property type="match status" value="1"/>
</dbReference>
<protein>
    <submittedName>
        <fullName evidence="7">Uncharacterized protein</fullName>
    </submittedName>
</protein>
<evidence type="ECO:0000313" key="8">
    <source>
        <dbReference type="Proteomes" id="UP000652761"/>
    </source>
</evidence>
<keyword evidence="5" id="KW-0675">Receptor</keyword>
<dbReference type="Gene3D" id="3.80.10.10">
    <property type="entry name" value="Ribonuclease Inhibitor"/>
    <property type="match status" value="1"/>
</dbReference>